<keyword evidence="1" id="KW-1133">Transmembrane helix</keyword>
<evidence type="ECO:0000313" key="2">
    <source>
        <dbReference type="EMBL" id="OBZ76283.1"/>
    </source>
</evidence>
<name>A0A1C7MHA1_GRIFR</name>
<dbReference type="AlphaFoldDB" id="A0A1C7MHA1"/>
<protein>
    <submittedName>
        <fullName evidence="2">Uncharacterized protein</fullName>
    </submittedName>
</protein>
<keyword evidence="1" id="KW-0812">Transmembrane</keyword>
<keyword evidence="3" id="KW-1185">Reference proteome</keyword>
<reference evidence="2 3" key="1">
    <citation type="submission" date="2016-03" db="EMBL/GenBank/DDBJ databases">
        <title>Whole genome sequencing of Grifola frondosa 9006-11.</title>
        <authorList>
            <person name="Min B."/>
            <person name="Park H."/>
            <person name="Kim J.-G."/>
            <person name="Cho H."/>
            <person name="Oh Y.-L."/>
            <person name="Kong W.-S."/>
            <person name="Choi I.-G."/>
        </authorList>
    </citation>
    <scope>NUCLEOTIDE SEQUENCE [LARGE SCALE GENOMIC DNA]</scope>
    <source>
        <strain evidence="2 3">9006-11</strain>
    </source>
</reference>
<dbReference type="Proteomes" id="UP000092993">
    <property type="component" value="Unassembled WGS sequence"/>
</dbReference>
<comment type="caution">
    <text evidence="2">The sequence shown here is derived from an EMBL/GenBank/DDBJ whole genome shotgun (WGS) entry which is preliminary data.</text>
</comment>
<keyword evidence="1" id="KW-0472">Membrane</keyword>
<dbReference type="EMBL" id="LUGG01000003">
    <property type="protein sequence ID" value="OBZ76283.1"/>
    <property type="molecule type" value="Genomic_DNA"/>
</dbReference>
<sequence>MPPINLFCYLLLEYLFHIAFLGSCIKYWAGDSIIRCLKRQYDIIDIHTTRQSMYYVQHCTGLAIVPRNVQNIIIIIFSPVAQAQVLVLESFGC</sequence>
<gene>
    <name evidence="2" type="ORF">A0H81_02934</name>
</gene>
<accession>A0A1C7MHA1</accession>
<organism evidence="2 3">
    <name type="scientific">Grifola frondosa</name>
    <name type="common">Maitake</name>
    <name type="synonym">Polyporus frondosus</name>
    <dbReference type="NCBI Taxonomy" id="5627"/>
    <lineage>
        <taxon>Eukaryota</taxon>
        <taxon>Fungi</taxon>
        <taxon>Dikarya</taxon>
        <taxon>Basidiomycota</taxon>
        <taxon>Agaricomycotina</taxon>
        <taxon>Agaricomycetes</taxon>
        <taxon>Polyporales</taxon>
        <taxon>Grifolaceae</taxon>
        <taxon>Grifola</taxon>
    </lineage>
</organism>
<evidence type="ECO:0000313" key="3">
    <source>
        <dbReference type="Proteomes" id="UP000092993"/>
    </source>
</evidence>
<feature type="transmembrane region" description="Helical" evidence="1">
    <location>
        <begin position="6"/>
        <end position="29"/>
    </location>
</feature>
<proteinExistence type="predicted"/>
<evidence type="ECO:0000256" key="1">
    <source>
        <dbReference type="SAM" id="Phobius"/>
    </source>
</evidence>